<organism evidence="4 5">
    <name type="scientific">Nadsonia fulvescens var. elongata DSM 6958</name>
    <dbReference type="NCBI Taxonomy" id="857566"/>
    <lineage>
        <taxon>Eukaryota</taxon>
        <taxon>Fungi</taxon>
        <taxon>Dikarya</taxon>
        <taxon>Ascomycota</taxon>
        <taxon>Saccharomycotina</taxon>
        <taxon>Dipodascomycetes</taxon>
        <taxon>Dipodascales</taxon>
        <taxon>Dipodascales incertae sedis</taxon>
        <taxon>Nadsonia</taxon>
    </lineage>
</organism>
<feature type="compositionally biased region" description="Polar residues" evidence="2">
    <location>
        <begin position="112"/>
        <end position="125"/>
    </location>
</feature>
<name>A0A1E3PK74_9ASCO</name>
<accession>A0A1E3PK74</accession>
<dbReference type="Proteomes" id="UP000095009">
    <property type="component" value="Unassembled WGS sequence"/>
</dbReference>
<evidence type="ECO:0000256" key="2">
    <source>
        <dbReference type="SAM" id="MobiDB-lite"/>
    </source>
</evidence>
<dbReference type="AlphaFoldDB" id="A0A1E3PK74"/>
<dbReference type="PANTHER" id="PTHR31560">
    <property type="entry name" value="UPF0652 PROTEIN C16A11.03C-RELATED"/>
    <property type="match status" value="1"/>
</dbReference>
<evidence type="ECO:0000259" key="3">
    <source>
        <dbReference type="PROSITE" id="PS50119"/>
    </source>
</evidence>
<dbReference type="GO" id="GO:0008270">
    <property type="term" value="F:zinc ion binding"/>
    <property type="evidence" value="ECO:0007669"/>
    <property type="project" value="UniProtKB-KW"/>
</dbReference>
<feature type="region of interest" description="Disordered" evidence="2">
    <location>
        <begin position="98"/>
        <end position="130"/>
    </location>
</feature>
<feature type="region of interest" description="Disordered" evidence="2">
    <location>
        <begin position="1"/>
        <end position="51"/>
    </location>
</feature>
<dbReference type="PANTHER" id="PTHR31560:SF0">
    <property type="entry name" value="UPF0652 PROTEIN C22H10.08"/>
    <property type="match status" value="1"/>
</dbReference>
<feature type="domain" description="B box-type" evidence="3">
    <location>
        <begin position="54"/>
        <end position="100"/>
    </location>
</feature>
<dbReference type="PROSITE" id="PS50119">
    <property type="entry name" value="ZF_BBOX"/>
    <property type="match status" value="1"/>
</dbReference>
<dbReference type="InterPro" id="IPR000315">
    <property type="entry name" value="Znf_B-box"/>
</dbReference>
<dbReference type="InterPro" id="IPR057668">
    <property type="entry name" value="E2_Ub-conjug_enz_C"/>
</dbReference>
<protein>
    <recommendedName>
        <fullName evidence="3">B box-type domain-containing protein</fullName>
    </recommendedName>
</protein>
<keyword evidence="1" id="KW-0863">Zinc-finger</keyword>
<gene>
    <name evidence="4" type="ORF">NADFUDRAFT_82791</name>
</gene>
<evidence type="ECO:0000313" key="4">
    <source>
        <dbReference type="EMBL" id="ODQ65836.1"/>
    </source>
</evidence>
<feature type="compositionally biased region" description="Low complexity" evidence="2">
    <location>
        <begin position="27"/>
        <end position="46"/>
    </location>
</feature>
<dbReference type="Pfam" id="PF09418">
    <property type="entry name" value="DUF2009"/>
    <property type="match status" value="1"/>
</dbReference>
<evidence type="ECO:0000313" key="5">
    <source>
        <dbReference type="Proteomes" id="UP000095009"/>
    </source>
</evidence>
<reference evidence="4 5" key="1">
    <citation type="journal article" date="2016" name="Proc. Natl. Acad. Sci. U.S.A.">
        <title>Comparative genomics of biotechnologically important yeasts.</title>
        <authorList>
            <person name="Riley R."/>
            <person name="Haridas S."/>
            <person name="Wolfe K.H."/>
            <person name="Lopes M.R."/>
            <person name="Hittinger C.T."/>
            <person name="Goeker M."/>
            <person name="Salamov A.A."/>
            <person name="Wisecaver J.H."/>
            <person name="Long T.M."/>
            <person name="Calvey C.H."/>
            <person name="Aerts A.L."/>
            <person name="Barry K.W."/>
            <person name="Choi C."/>
            <person name="Clum A."/>
            <person name="Coughlan A.Y."/>
            <person name="Deshpande S."/>
            <person name="Douglass A.P."/>
            <person name="Hanson S.J."/>
            <person name="Klenk H.-P."/>
            <person name="LaButti K.M."/>
            <person name="Lapidus A."/>
            <person name="Lindquist E.A."/>
            <person name="Lipzen A.M."/>
            <person name="Meier-Kolthoff J.P."/>
            <person name="Ohm R.A."/>
            <person name="Otillar R.P."/>
            <person name="Pangilinan J.L."/>
            <person name="Peng Y."/>
            <person name="Rokas A."/>
            <person name="Rosa C.A."/>
            <person name="Scheuner C."/>
            <person name="Sibirny A.A."/>
            <person name="Slot J.C."/>
            <person name="Stielow J.B."/>
            <person name="Sun H."/>
            <person name="Kurtzman C.P."/>
            <person name="Blackwell M."/>
            <person name="Grigoriev I.V."/>
            <person name="Jeffries T.W."/>
        </authorList>
    </citation>
    <scope>NUCLEOTIDE SEQUENCE [LARGE SCALE GENOMIC DNA]</scope>
    <source>
        <strain evidence="4 5">DSM 6958</strain>
    </source>
</reference>
<dbReference type="InterPro" id="IPR018553">
    <property type="entry name" value="E2_Ub-conjug_enz"/>
</dbReference>
<sequence length="631" mass="71994">MAKRSLGELLSTDGDALMNSDSEDTRSSSNESTEYSSNNSSSVSTDVDADNGETSNGLCVECGDQPSDKLCKQCQEEFCDVCFNYLHRTGRRLQHETMGVKSDTTDSEVEDTSSATASMTDVTTTEDQHKIKEAEKEEKAIKDLEQRAHSMEVDDKEVELLKMFREHTRFIPMRLSGEERKLLRLLEAALNVSDYTDKVDILSYTSKGKRIVAQLKEMCSILAGLVVATNMKLGQELFEDKDFSQNAEWFQDVFEVGRRYKIMNPEKMRDSFGKLMYMIMDSRLPEIKDAMDFDLYKTIKTVYGFLESKDCLELLTDPLVFVATQEIISDGKPRRQVQNEIKNKERAIEVLTRKYSKSTTGNKKVMLEDIRQCLYSIGDYNSYLRSNRLPVETIIKYLHEYFSPEVKEDGPVLSIQYGKGGARLSHNHEKQYHYVNQSLTLWSQIMKDMFKLWTLSDVDLTSTKHRYNLSDTGQGLNRIKACGNLSREMHKIISLAQKRTGSWIGSSVVHLGDHTVPNALFFLDKYLQVPRILTPVYIVIGEIDKVSRDPYVHEWIENQFDGVVELKKLILADFFKHAFDGSGADNFYDAGSCIDGRLTSAWNWANTVSKKPYYKIFLLCGFTGFDGTDGF</sequence>
<dbReference type="EMBL" id="KV454409">
    <property type="protein sequence ID" value="ODQ65836.1"/>
    <property type="molecule type" value="Genomic_DNA"/>
</dbReference>
<proteinExistence type="predicted"/>
<keyword evidence="5" id="KW-1185">Reference proteome</keyword>
<evidence type="ECO:0000256" key="1">
    <source>
        <dbReference type="PROSITE-ProRule" id="PRU00024"/>
    </source>
</evidence>
<dbReference type="OrthoDB" id="406045at2759"/>
<keyword evidence="1" id="KW-0862">Zinc</keyword>
<keyword evidence="1" id="KW-0479">Metal-binding</keyword>